<sequence>ARLITSVFRQASSTCRIEFWIYLTGLASNQLNVMLLTGNQIELATLQRFQYQSMINWTKVIIEIGRIDVPFQISFDSQRTITEGSVAIDDIKILHCYLPLIVNPNQCQTADRFQCARGSCIAKSRICDLTDDCGDKSDESNRLC</sequence>
<dbReference type="InterPro" id="IPR023415">
    <property type="entry name" value="LDLR_class-A_CS"/>
</dbReference>
<feature type="non-terminal residue" evidence="4">
    <location>
        <position position="144"/>
    </location>
</feature>
<organism evidence="4 5">
    <name type="scientific">Rotaria sordida</name>
    <dbReference type="NCBI Taxonomy" id="392033"/>
    <lineage>
        <taxon>Eukaryota</taxon>
        <taxon>Metazoa</taxon>
        <taxon>Spiralia</taxon>
        <taxon>Gnathifera</taxon>
        <taxon>Rotifera</taxon>
        <taxon>Eurotatoria</taxon>
        <taxon>Bdelloidea</taxon>
        <taxon>Philodinida</taxon>
        <taxon>Philodinidae</taxon>
        <taxon>Rotaria</taxon>
    </lineage>
</organism>
<evidence type="ECO:0000259" key="3">
    <source>
        <dbReference type="PROSITE" id="PS50060"/>
    </source>
</evidence>
<dbReference type="PROSITE" id="PS50060">
    <property type="entry name" value="MAM_2"/>
    <property type="match status" value="1"/>
</dbReference>
<keyword evidence="1 2" id="KW-1015">Disulfide bond</keyword>
<proteinExistence type="predicted"/>
<dbReference type="Pfam" id="PF00057">
    <property type="entry name" value="Ldl_recept_a"/>
    <property type="match status" value="1"/>
</dbReference>
<feature type="domain" description="MAM" evidence="3">
    <location>
        <begin position="1"/>
        <end position="98"/>
    </location>
</feature>
<dbReference type="InterPro" id="IPR000998">
    <property type="entry name" value="MAM_dom"/>
</dbReference>
<dbReference type="AlphaFoldDB" id="A0A820NKY7"/>
<dbReference type="SMART" id="SM00192">
    <property type="entry name" value="LDLa"/>
    <property type="match status" value="1"/>
</dbReference>
<dbReference type="GO" id="GO:0016020">
    <property type="term" value="C:membrane"/>
    <property type="evidence" value="ECO:0007669"/>
    <property type="project" value="InterPro"/>
</dbReference>
<dbReference type="Gene3D" id="4.10.400.10">
    <property type="entry name" value="Low-density Lipoprotein Receptor"/>
    <property type="match status" value="1"/>
</dbReference>
<comment type="caution">
    <text evidence="4">The sequence shown here is derived from an EMBL/GenBank/DDBJ whole genome shotgun (WGS) entry which is preliminary data.</text>
</comment>
<evidence type="ECO:0000256" key="1">
    <source>
        <dbReference type="ARBA" id="ARBA00023157"/>
    </source>
</evidence>
<dbReference type="SUPFAM" id="SSF49899">
    <property type="entry name" value="Concanavalin A-like lectins/glucanases"/>
    <property type="match status" value="1"/>
</dbReference>
<feature type="non-terminal residue" evidence="4">
    <location>
        <position position="1"/>
    </location>
</feature>
<feature type="disulfide bond" evidence="2">
    <location>
        <begin position="115"/>
        <end position="133"/>
    </location>
</feature>
<evidence type="ECO:0000313" key="4">
    <source>
        <dbReference type="EMBL" id="CAF4390113.1"/>
    </source>
</evidence>
<dbReference type="PROSITE" id="PS50068">
    <property type="entry name" value="LDLRA_2"/>
    <property type="match status" value="1"/>
</dbReference>
<dbReference type="Pfam" id="PF00629">
    <property type="entry name" value="MAM"/>
    <property type="match status" value="1"/>
</dbReference>
<dbReference type="PROSITE" id="PS01209">
    <property type="entry name" value="LDLRA_1"/>
    <property type="match status" value="1"/>
</dbReference>
<gene>
    <name evidence="4" type="ORF">JBS370_LOCUS43122</name>
</gene>
<dbReference type="InterPro" id="IPR013320">
    <property type="entry name" value="ConA-like_dom_sf"/>
</dbReference>
<protein>
    <recommendedName>
        <fullName evidence="3">MAM domain-containing protein</fullName>
    </recommendedName>
</protein>
<dbReference type="Proteomes" id="UP000663836">
    <property type="component" value="Unassembled WGS sequence"/>
</dbReference>
<evidence type="ECO:0000313" key="5">
    <source>
        <dbReference type="Proteomes" id="UP000663836"/>
    </source>
</evidence>
<name>A0A820NKY7_9BILA</name>
<dbReference type="InterPro" id="IPR002172">
    <property type="entry name" value="LDrepeatLR_classA_rpt"/>
</dbReference>
<reference evidence="4" key="1">
    <citation type="submission" date="2021-02" db="EMBL/GenBank/DDBJ databases">
        <authorList>
            <person name="Nowell W R."/>
        </authorList>
    </citation>
    <scope>NUCLEOTIDE SEQUENCE</scope>
</reference>
<comment type="caution">
    <text evidence="2">Lacks conserved residue(s) required for the propagation of feature annotation.</text>
</comment>
<dbReference type="SUPFAM" id="SSF57424">
    <property type="entry name" value="LDL receptor-like module"/>
    <property type="match status" value="1"/>
</dbReference>
<accession>A0A820NKY7</accession>
<dbReference type="InterPro" id="IPR036055">
    <property type="entry name" value="LDL_receptor-like_sf"/>
</dbReference>
<dbReference type="Gene3D" id="2.60.120.200">
    <property type="match status" value="1"/>
</dbReference>
<dbReference type="CDD" id="cd00112">
    <property type="entry name" value="LDLa"/>
    <property type="match status" value="1"/>
</dbReference>
<dbReference type="EMBL" id="CAJOBD010063417">
    <property type="protein sequence ID" value="CAF4390113.1"/>
    <property type="molecule type" value="Genomic_DNA"/>
</dbReference>
<evidence type="ECO:0000256" key="2">
    <source>
        <dbReference type="PROSITE-ProRule" id="PRU00124"/>
    </source>
</evidence>